<feature type="transmembrane region" description="Helical" evidence="6">
    <location>
        <begin position="416"/>
        <end position="435"/>
    </location>
</feature>
<keyword evidence="5" id="KW-0325">Glycoprotein</keyword>
<feature type="transmembrane region" description="Helical" evidence="6">
    <location>
        <begin position="784"/>
        <end position="813"/>
    </location>
</feature>
<evidence type="ECO:0000313" key="9">
    <source>
        <dbReference type="Proteomes" id="UP000532311"/>
    </source>
</evidence>
<keyword evidence="2 6" id="KW-0812">Transmembrane</keyword>
<sequence>METVATPFIGDAECGPISGNPAQMPKWSKTPRTIFILSILFLASLVSALDSTIVTTLTHTIMSDLESPSVVSWLGASYLIATALVQPLCGQFSDIYTRRACLLVGSVAFFLGNVTCSIAESLALLVFGRALSGIGGGILTIMTTIVLTDVTRPEARGIWQGINNIVFGFGHGSGGLFGGLVAHRWSWRVAFVSLSVPAFLIMLGATLLPEPFRRHNQITTTASVAEESTATGTEDVPLIPKLNSPRRKVDAVGTILLCLGLGSLLASSEQLELCSSNLDLRLVSFGFVISFIMLAIFSYHSVFMTQDALLPLPLLTQSPSVGYSCLITFLSQFGFTISEFYLPYFISLQEHTKMEVVGWCLVPLSVGAAAGSFFAGSLTSRFNTSHLLLASSAVAFLGTLGVPLTPHGTYALTSQLVFIFLWGFGFGGLATASLVRMLDSTDVSIQASATSLLYTSRSLGGALGLPVASFMFHMVGQQQFERLLETLATSENRQSLLPHIREIAQALLAHQPTHIRLPTLRKPHIMAAPPEPPFNESSANIADEKVDFPSDLEPGEMLRPGYQADDTSSDTTADGVSRTVNHNVESQHGHYETRSVTTRQGEAKTCKIVCFSTNDPTNPKNWSKARKWTVTLTLSWVCFAVAFASAVITPGIAGVVERFDTSSEVALLTITLFVYGFGIGPLVFSPLSELYGRRIIYVLTFGVAVIFIVPCAVAQNIETLLVCRAIDGIAMSVPVANIGGSLADMWRPEERGIPMTAFSAAPFLGPIMGPMIGGFVYENKGWRWLYWLQLILCGFLFVCLVVLVPETYAPVILEKRAKKLRKQTGDDSYLAEHELAQHTFGEIAQIYLARPLRLLVTEPIVTLFAIYAAILYGLLYMFFVAYPIVFEEGKGYSPGIAGLMFIPISGGIVVGLVGAPFVNAHYNKLRSQHTGHPPPELRLIPMIWGCWLIPIGVFIFAWTSYDNLTWVGPCLAGLPIGIGFVFLYNSFNNYIVDAYQHTAASALAAKTLVRSIWGGSTVLFTTQM</sequence>
<dbReference type="InterPro" id="IPR036259">
    <property type="entry name" value="MFS_trans_sf"/>
</dbReference>
<evidence type="ECO:0000256" key="6">
    <source>
        <dbReference type="SAM" id="Phobius"/>
    </source>
</evidence>
<feature type="transmembrane region" description="Helical" evidence="6">
    <location>
        <begin position="356"/>
        <end position="375"/>
    </location>
</feature>
<dbReference type="Gene3D" id="1.20.1250.20">
    <property type="entry name" value="MFS general substrate transporter like domains"/>
    <property type="match status" value="2"/>
</dbReference>
<feature type="domain" description="Major facilitator superfamily (MFS) profile" evidence="7">
    <location>
        <begin position="630"/>
        <end position="1024"/>
    </location>
</feature>
<feature type="transmembrane region" description="Helical" evidence="6">
    <location>
        <begin position="321"/>
        <end position="344"/>
    </location>
</feature>
<feature type="transmembrane region" description="Helical" evidence="6">
    <location>
        <begin position="189"/>
        <end position="208"/>
    </location>
</feature>
<evidence type="ECO:0000256" key="3">
    <source>
        <dbReference type="ARBA" id="ARBA00022989"/>
    </source>
</evidence>
<feature type="transmembrane region" description="Helical" evidence="6">
    <location>
        <begin position="70"/>
        <end position="89"/>
    </location>
</feature>
<feature type="transmembrane region" description="Helical" evidence="6">
    <location>
        <begin position="860"/>
        <end position="884"/>
    </location>
</feature>
<feature type="transmembrane region" description="Helical" evidence="6">
    <location>
        <begin position="280"/>
        <end position="300"/>
    </location>
</feature>
<evidence type="ECO:0000256" key="2">
    <source>
        <dbReference type="ARBA" id="ARBA00022692"/>
    </source>
</evidence>
<dbReference type="EMBL" id="JAAQPF010000080">
    <property type="protein sequence ID" value="KAF5717026.1"/>
    <property type="molecule type" value="Genomic_DNA"/>
</dbReference>
<dbReference type="PROSITE" id="PS50850">
    <property type="entry name" value="MFS"/>
    <property type="match status" value="2"/>
</dbReference>
<feature type="transmembrane region" description="Helical" evidence="6">
    <location>
        <begin position="162"/>
        <end position="183"/>
    </location>
</feature>
<dbReference type="GO" id="GO:0022857">
    <property type="term" value="F:transmembrane transporter activity"/>
    <property type="evidence" value="ECO:0007669"/>
    <property type="project" value="InterPro"/>
</dbReference>
<dbReference type="GO" id="GO:0005886">
    <property type="term" value="C:plasma membrane"/>
    <property type="evidence" value="ECO:0007669"/>
    <property type="project" value="TreeGrafter"/>
</dbReference>
<dbReference type="Gene3D" id="1.20.1720.10">
    <property type="entry name" value="Multidrug resistance protein D"/>
    <property type="match status" value="1"/>
</dbReference>
<feature type="transmembrane region" description="Helical" evidence="6">
    <location>
        <begin position="130"/>
        <end position="150"/>
    </location>
</feature>
<feature type="transmembrane region" description="Helical" evidence="6">
    <location>
        <begin position="964"/>
        <end position="984"/>
    </location>
</feature>
<dbReference type="InterPro" id="IPR020846">
    <property type="entry name" value="MFS_dom"/>
</dbReference>
<accession>A0A8H6DGV9</accession>
<feature type="transmembrane region" description="Helical" evidence="6">
    <location>
        <begin position="939"/>
        <end position="958"/>
    </location>
</feature>
<evidence type="ECO:0000256" key="1">
    <source>
        <dbReference type="ARBA" id="ARBA00004141"/>
    </source>
</evidence>
<feature type="domain" description="Major facilitator superfamily (MFS) profile" evidence="7">
    <location>
        <begin position="36"/>
        <end position="521"/>
    </location>
</feature>
<evidence type="ECO:0000256" key="4">
    <source>
        <dbReference type="ARBA" id="ARBA00023136"/>
    </source>
</evidence>
<dbReference type="PANTHER" id="PTHR23502">
    <property type="entry name" value="MAJOR FACILITATOR SUPERFAMILY"/>
    <property type="match status" value="1"/>
</dbReference>
<gene>
    <name evidence="8" type="ORF">FGLOB1_2241</name>
</gene>
<feature type="transmembrane region" description="Helical" evidence="6">
    <location>
        <begin position="729"/>
        <end position="746"/>
    </location>
</feature>
<dbReference type="SUPFAM" id="SSF103473">
    <property type="entry name" value="MFS general substrate transporter"/>
    <property type="match status" value="2"/>
</dbReference>
<dbReference type="Pfam" id="PF07690">
    <property type="entry name" value="MFS_1"/>
    <property type="match status" value="2"/>
</dbReference>
<feature type="transmembrane region" description="Helical" evidence="6">
    <location>
        <begin position="34"/>
        <end position="58"/>
    </location>
</feature>
<protein>
    <submittedName>
        <fullName evidence="8">Putative multidrug resistance</fullName>
    </submittedName>
</protein>
<feature type="transmembrane region" description="Helical" evidence="6">
    <location>
        <begin position="387"/>
        <end position="404"/>
    </location>
</feature>
<keyword evidence="9" id="KW-1185">Reference proteome</keyword>
<feature type="transmembrane region" description="Helical" evidence="6">
    <location>
        <begin position="101"/>
        <end position="124"/>
    </location>
</feature>
<feature type="transmembrane region" description="Helical" evidence="6">
    <location>
        <begin position="896"/>
        <end position="918"/>
    </location>
</feature>
<organism evidence="8 9">
    <name type="scientific">Fusarium globosum</name>
    <dbReference type="NCBI Taxonomy" id="78864"/>
    <lineage>
        <taxon>Eukaryota</taxon>
        <taxon>Fungi</taxon>
        <taxon>Dikarya</taxon>
        <taxon>Ascomycota</taxon>
        <taxon>Pezizomycotina</taxon>
        <taxon>Sordariomycetes</taxon>
        <taxon>Hypocreomycetidae</taxon>
        <taxon>Hypocreales</taxon>
        <taxon>Nectriaceae</taxon>
        <taxon>Fusarium</taxon>
        <taxon>Fusarium fujikuroi species complex</taxon>
    </lineage>
</organism>
<proteinExistence type="predicted"/>
<dbReference type="PANTHER" id="PTHR23502:SF48">
    <property type="entry name" value="MULTIDRUG TRANSPORTER, PUTATIVE (AFU_ORTHOLOGUE AFUA_5G02700)-RELATED"/>
    <property type="match status" value="1"/>
</dbReference>
<feature type="transmembrane region" description="Helical" evidence="6">
    <location>
        <begin position="696"/>
        <end position="717"/>
    </location>
</feature>
<comment type="subcellular location">
    <subcellularLocation>
        <location evidence="1">Membrane</location>
        <topology evidence="1">Multi-pass membrane protein</topology>
    </subcellularLocation>
</comment>
<keyword evidence="3 6" id="KW-1133">Transmembrane helix</keyword>
<comment type="caution">
    <text evidence="8">The sequence shown here is derived from an EMBL/GenBank/DDBJ whole genome shotgun (WGS) entry which is preliminary data.</text>
</comment>
<dbReference type="CDD" id="cd17323">
    <property type="entry name" value="MFS_Tpo1_MDR_like"/>
    <property type="match status" value="1"/>
</dbReference>
<dbReference type="Proteomes" id="UP000532311">
    <property type="component" value="Unassembled WGS sequence"/>
</dbReference>
<evidence type="ECO:0000313" key="8">
    <source>
        <dbReference type="EMBL" id="KAF5717026.1"/>
    </source>
</evidence>
<feature type="transmembrane region" description="Helical" evidence="6">
    <location>
        <begin position="665"/>
        <end position="684"/>
    </location>
</feature>
<keyword evidence="4 6" id="KW-0472">Membrane</keyword>
<feature type="transmembrane region" description="Helical" evidence="6">
    <location>
        <begin position="630"/>
        <end position="653"/>
    </location>
</feature>
<feature type="transmembrane region" description="Helical" evidence="6">
    <location>
        <begin position="758"/>
        <end position="778"/>
    </location>
</feature>
<evidence type="ECO:0000256" key="5">
    <source>
        <dbReference type="ARBA" id="ARBA00023180"/>
    </source>
</evidence>
<dbReference type="FunFam" id="1.20.1250.20:FF:000011">
    <property type="entry name" value="MFS multidrug transporter, putative"/>
    <property type="match status" value="1"/>
</dbReference>
<reference evidence="8 9" key="1">
    <citation type="submission" date="2020-05" db="EMBL/GenBank/DDBJ databases">
        <title>Identification and distribution of gene clusters putatively required for synthesis of sphingolipid metabolism inhibitors in phylogenetically diverse species of the filamentous fungus Fusarium.</title>
        <authorList>
            <person name="Kim H.-S."/>
            <person name="Busman M."/>
            <person name="Brown D.W."/>
            <person name="Divon H."/>
            <person name="Uhlig S."/>
            <person name="Proctor R.H."/>
        </authorList>
    </citation>
    <scope>NUCLEOTIDE SEQUENCE [LARGE SCALE GENOMIC DNA]</scope>
    <source>
        <strain evidence="8 9">NRRL 26131</strain>
    </source>
</reference>
<dbReference type="InterPro" id="IPR011701">
    <property type="entry name" value="MFS"/>
</dbReference>
<evidence type="ECO:0000259" key="7">
    <source>
        <dbReference type="PROSITE" id="PS50850"/>
    </source>
</evidence>
<dbReference type="AlphaFoldDB" id="A0A8H6DGV9"/>
<name>A0A8H6DGV9_9HYPO</name>